<dbReference type="PANTHER" id="PTHR43639:SF1">
    <property type="entry name" value="SHORT-CHAIN DEHYDROGENASE_REDUCTASE FAMILY PROTEIN"/>
    <property type="match status" value="1"/>
</dbReference>
<dbReference type="GO" id="GO:0016491">
    <property type="term" value="F:oxidoreductase activity"/>
    <property type="evidence" value="ECO:0007669"/>
    <property type="project" value="UniProtKB-KW"/>
</dbReference>
<dbReference type="EMBL" id="WWCK01000004">
    <property type="protein sequence ID" value="MYM67890.1"/>
    <property type="molecule type" value="Genomic_DNA"/>
</dbReference>
<dbReference type="AlphaFoldDB" id="A0A7X4GQM7"/>
<dbReference type="Gene3D" id="3.40.50.720">
    <property type="entry name" value="NAD(P)-binding Rossmann-like Domain"/>
    <property type="match status" value="1"/>
</dbReference>
<dbReference type="RefSeq" id="WP_161014451.1">
    <property type="nucleotide sequence ID" value="NZ_WWCK01000004.1"/>
</dbReference>
<evidence type="ECO:0000256" key="2">
    <source>
        <dbReference type="ARBA" id="ARBA00023002"/>
    </source>
</evidence>
<dbReference type="Pfam" id="PF00106">
    <property type="entry name" value="adh_short"/>
    <property type="match status" value="1"/>
</dbReference>
<comment type="similarity">
    <text evidence="1 3">Belongs to the short-chain dehydrogenases/reductases (SDR) family.</text>
</comment>
<dbReference type="InterPro" id="IPR002347">
    <property type="entry name" value="SDR_fam"/>
</dbReference>
<keyword evidence="5" id="KW-1185">Reference proteome</keyword>
<evidence type="ECO:0000256" key="1">
    <source>
        <dbReference type="ARBA" id="ARBA00006484"/>
    </source>
</evidence>
<dbReference type="InterPro" id="IPR036291">
    <property type="entry name" value="NAD(P)-bd_dom_sf"/>
</dbReference>
<dbReference type="SUPFAM" id="SSF51735">
    <property type="entry name" value="NAD(P)-binding Rossmann-fold domains"/>
    <property type="match status" value="1"/>
</dbReference>
<dbReference type="FunFam" id="3.40.50.720:FF:000084">
    <property type="entry name" value="Short-chain dehydrogenase reductase"/>
    <property type="match status" value="1"/>
</dbReference>
<dbReference type="PRINTS" id="PR00081">
    <property type="entry name" value="GDHRDH"/>
</dbReference>
<evidence type="ECO:0000256" key="3">
    <source>
        <dbReference type="RuleBase" id="RU000363"/>
    </source>
</evidence>
<dbReference type="PRINTS" id="PR00080">
    <property type="entry name" value="SDRFAMILY"/>
</dbReference>
<evidence type="ECO:0000313" key="4">
    <source>
        <dbReference type="EMBL" id="MYM67890.1"/>
    </source>
</evidence>
<name>A0A7X4GQM7_9BURK</name>
<comment type="caution">
    <text evidence="4">The sequence shown here is derived from an EMBL/GenBank/DDBJ whole genome shotgun (WGS) entry which is preliminary data.</text>
</comment>
<reference evidence="4 5" key="1">
    <citation type="submission" date="2019-12" db="EMBL/GenBank/DDBJ databases">
        <title>Novel species isolated from a subtropical stream in China.</title>
        <authorList>
            <person name="Lu H."/>
        </authorList>
    </citation>
    <scope>NUCLEOTIDE SEQUENCE [LARGE SCALE GENOMIC DNA]</scope>
    <source>
        <strain evidence="4 5">FT55W</strain>
    </source>
</reference>
<dbReference type="CDD" id="cd05233">
    <property type="entry name" value="SDR_c"/>
    <property type="match status" value="1"/>
</dbReference>
<gene>
    <name evidence="4" type="ORF">GTP45_13740</name>
</gene>
<evidence type="ECO:0000313" key="5">
    <source>
        <dbReference type="Proteomes" id="UP000450012"/>
    </source>
</evidence>
<dbReference type="Proteomes" id="UP000450012">
    <property type="component" value="Unassembled WGS sequence"/>
</dbReference>
<sequence>MNKTVIVTGASSGIGFAVAEAYLKRGYNVVGNARTIERLKAAADKLGNPANFVLVPGDIAKPETAKALFERAVAAFGKVDILVNNAGIFIAKPTTDYTEQDLDDILNTNLKGVFFPSQQAAAHMGANKSGHIVNITASIAIQPNVKVPALLPVLIKGGLNNATKALAIELAASNVKVNAVAPGIIATPMHSEDEATQSFFRTLAPTGTTGVTDDVVNAVLYLTESNFTTGTILPVDGGGSAGTW</sequence>
<protein>
    <submittedName>
        <fullName evidence="4">SDR family oxidoreductase</fullName>
    </submittedName>
</protein>
<proteinExistence type="inferred from homology"/>
<dbReference type="PANTHER" id="PTHR43639">
    <property type="entry name" value="OXIDOREDUCTASE, SHORT-CHAIN DEHYDROGENASE/REDUCTASE FAMILY (AFU_ORTHOLOGUE AFUA_5G02870)"/>
    <property type="match status" value="1"/>
</dbReference>
<accession>A0A7X4GQM7</accession>
<keyword evidence="2" id="KW-0560">Oxidoreductase</keyword>
<organism evidence="4 5">
    <name type="scientific">Duganella rivi</name>
    <dbReference type="NCBI Taxonomy" id="2666083"/>
    <lineage>
        <taxon>Bacteria</taxon>
        <taxon>Pseudomonadati</taxon>
        <taxon>Pseudomonadota</taxon>
        <taxon>Betaproteobacteria</taxon>
        <taxon>Burkholderiales</taxon>
        <taxon>Oxalobacteraceae</taxon>
        <taxon>Telluria group</taxon>
        <taxon>Duganella</taxon>
    </lineage>
</organism>